<feature type="domain" description="Transferrin-like" evidence="4">
    <location>
        <begin position="385"/>
        <end position="719"/>
    </location>
</feature>
<keyword evidence="2" id="KW-0472">Membrane</keyword>
<name>A0A1Y1IFX0_KLENI</name>
<dbReference type="InterPro" id="IPR018195">
    <property type="entry name" value="Transferrin_Fe_BS"/>
</dbReference>
<keyword evidence="2" id="KW-1133">Transmembrane helix</keyword>
<dbReference type="PANTHER" id="PTHR11485:SF29">
    <property type="entry name" value="TRANSFERRIN 2"/>
    <property type="match status" value="1"/>
</dbReference>
<dbReference type="GO" id="GO:0005615">
    <property type="term" value="C:extracellular space"/>
    <property type="evidence" value="ECO:0000318"/>
    <property type="project" value="GO_Central"/>
</dbReference>
<dbReference type="CDD" id="cd13529">
    <property type="entry name" value="PBP2_transferrin"/>
    <property type="match status" value="3"/>
</dbReference>
<dbReference type="InterPro" id="IPR001156">
    <property type="entry name" value="Transferrin-like_dom"/>
</dbReference>
<dbReference type="GO" id="GO:0005886">
    <property type="term" value="C:plasma membrane"/>
    <property type="evidence" value="ECO:0000318"/>
    <property type="project" value="GO_Central"/>
</dbReference>
<feature type="signal peptide" evidence="3">
    <location>
        <begin position="1"/>
        <end position="28"/>
    </location>
</feature>
<accession>A0A1Y1IFX0</accession>
<dbReference type="PROSITE" id="PS00205">
    <property type="entry name" value="TRANSFERRIN_LIKE_1"/>
    <property type="match status" value="1"/>
</dbReference>
<reference evidence="5 6" key="1">
    <citation type="journal article" date="2014" name="Nat. Commun.">
        <title>Klebsormidium flaccidum genome reveals primary factors for plant terrestrial adaptation.</title>
        <authorList>
            <person name="Hori K."/>
            <person name="Maruyama F."/>
            <person name="Fujisawa T."/>
            <person name="Togashi T."/>
            <person name="Yamamoto N."/>
            <person name="Seo M."/>
            <person name="Sato S."/>
            <person name="Yamada T."/>
            <person name="Mori H."/>
            <person name="Tajima N."/>
            <person name="Moriyama T."/>
            <person name="Ikeuchi M."/>
            <person name="Watanabe M."/>
            <person name="Wada H."/>
            <person name="Kobayashi K."/>
            <person name="Saito M."/>
            <person name="Masuda T."/>
            <person name="Sasaki-Sekimoto Y."/>
            <person name="Mashiguchi K."/>
            <person name="Awai K."/>
            <person name="Shimojima M."/>
            <person name="Masuda S."/>
            <person name="Iwai M."/>
            <person name="Nobusawa T."/>
            <person name="Narise T."/>
            <person name="Kondo S."/>
            <person name="Saito H."/>
            <person name="Sato R."/>
            <person name="Murakawa M."/>
            <person name="Ihara Y."/>
            <person name="Oshima-Yamada Y."/>
            <person name="Ohtaka K."/>
            <person name="Satoh M."/>
            <person name="Sonobe K."/>
            <person name="Ishii M."/>
            <person name="Ohtani R."/>
            <person name="Kanamori-Sato M."/>
            <person name="Honoki R."/>
            <person name="Miyazaki D."/>
            <person name="Mochizuki H."/>
            <person name="Umetsu J."/>
            <person name="Higashi K."/>
            <person name="Shibata D."/>
            <person name="Kamiya Y."/>
            <person name="Sato N."/>
            <person name="Nakamura Y."/>
            <person name="Tabata S."/>
            <person name="Ida S."/>
            <person name="Kurokawa K."/>
            <person name="Ohta H."/>
        </authorList>
    </citation>
    <scope>NUCLEOTIDE SEQUENCE [LARGE SCALE GENOMIC DNA]</scope>
    <source>
        <strain evidence="5 6">NIES-2285</strain>
    </source>
</reference>
<evidence type="ECO:0000313" key="5">
    <source>
        <dbReference type="EMBL" id="GAQ88011.1"/>
    </source>
</evidence>
<keyword evidence="1" id="KW-0677">Repeat</keyword>
<dbReference type="SUPFAM" id="SSF53850">
    <property type="entry name" value="Periplasmic binding protein-like II"/>
    <property type="match status" value="3"/>
</dbReference>
<dbReference type="EMBL" id="DF237343">
    <property type="protein sequence ID" value="GAQ88011.1"/>
    <property type="molecule type" value="Genomic_DNA"/>
</dbReference>
<protein>
    <recommendedName>
        <fullName evidence="4">Transferrin-like domain-containing protein</fullName>
    </recommendedName>
</protein>
<dbReference type="Proteomes" id="UP000054558">
    <property type="component" value="Unassembled WGS sequence"/>
</dbReference>
<dbReference type="Pfam" id="PF00405">
    <property type="entry name" value="Transferrin"/>
    <property type="match status" value="3"/>
</dbReference>
<evidence type="ECO:0000259" key="4">
    <source>
        <dbReference type="PROSITE" id="PS51408"/>
    </source>
</evidence>
<feature type="chain" id="PRO_5012665930" description="Transferrin-like domain-containing protein" evidence="3">
    <location>
        <begin position="29"/>
        <end position="1133"/>
    </location>
</feature>
<dbReference type="PANTHER" id="PTHR11485">
    <property type="entry name" value="TRANSFERRIN"/>
    <property type="match status" value="1"/>
</dbReference>
<organism evidence="5 6">
    <name type="scientific">Klebsormidium nitens</name>
    <name type="common">Green alga</name>
    <name type="synonym">Ulothrix nitens</name>
    <dbReference type="NCBI Taxonomy" id="105231"/>
    <lineage>
        <taxon>Eukaryota</taxon>
        <taxon>Viridiplantae</taxon>
        <taxon>Streptophyta</taxon>
        <taxon>Klebsormidiophyceae</taxon>
        <taxon>Klebsormidiales</taxon>
        <taxon>Klebsormidiaceae</taxon>
        <taxon>Klebsormidium</taxon>
    </lineage>
</organism>
<evidence type="ECO:0000256" key="1">
    <source>
        <dbReference type="ARBA" id="ARBA00022737"/>
    </source>
</evidence>
<dbReference type="Gene3D" id="3.40.190.10">
    <property type="entry name" value="Periplasmic binding protein-like II"/>
    <property type="match status" value="6"/>
</dbReference>
<feature type="domain" description="Transferrin-like" evidence="4">
    <location>
        <begin position="730"/>
        <end position="1065"/>
    </location>
</feature>
<keyword evidence="3" id="KW-0732">Signal</keyword>
<keyword evidence="2" id="KW-0812">Transmembrane</keyword>
<dbReference type="SMART" id="SM00094">
    <property type="entry name" value="TR_FER"/>
    <property type="match status" value="3"/>
</dbReference>
<feature type="domain" description="Transferrin-like" evidence="4">
    <location>
        <begin position="32"/>
        <end position="358"/>
    </location>
</feature>
<dbReference type="STRING" id="105231.A0A1Y1IFX0"/>
<dbReference type="GO" id="GO:0055037">
    <property type="term" value="C:recycling endosome"/>
    <property type="evidence" value="ECO:0000318"/>
    <property type="project" value="GO_Central"/>
</dbReference>
<dbReference type="PRINTS" id="PR00422">
    <property type="entry name" value="TRANSFERRIN"/>
</dbReference>
<evidence type="ECO:0000256" key="3">
    <source>
        <dbReference type="SAM" id="SignalP"/>
    </source>
</evidence>
<dbReference type="PROSITE" id="PS51408">
    <property type="entry name" value="TRANSFERRIN_LIKE_4"/>
    <property type="match status" value="3"/>
</dbReference>
<proteinExistence type="predicted"/>
<dbReference type="GO" id="GO:0005769">
    <property type="term" value="C:early endosome"/>
    <property type="evidence" value="ECO:0000318"/>
    <property type="project" value="GO_Central"/>
</dbReference>
<evidence type="ECO:0000256" key="2">
    <source>
        <dbReference type="SAM" id="Phobius"/>
    </source>
</evidence>
<sequence>MALRWGRQIQAVVLLVLVLMQAASFVRGQSNVRLCVVGPDELKQCEKLLAVLAASPGKPSWICVQENDREGCVLAVGNSVADTMVAAPGDIVHAYLQFGMRAALAEVYSPSPSFADVAIVDKALCDAQPNLSLADLAGKRACFAGYRDDAGWDLLLGVLVDKGILQPVNQDPAVANDIETVEAFFSKVCAPGPADGERVCSGCIGDCSTAADIYSGQEGALQCVSDKAGDVAFLRSDTLQAFQANNLATGRTIRAASEFRYLCPGGGCQSLDQGLSGCYLAPIPASALLTRRFYDASAIQATLTSAAADAGFQALFMNGSNPAGLIFSPALSGFQTVTATQLDYVGPEALRAYEAFDTIDGAPLQTSPQTGGGAITNLVPPPYILKWCTTSEEEQAVCLSMAVILRVNVNPHYVWGCVQMPSLADCILAIQKGIVDFVTLDGGDVFLGSAYYQLKAFVSEVYSQGSAGAVSSDVIRAVAVVKKELCDANPFLNFAALQGKTSCHPYYRQEAGWVAPVGFLLDSGFLPTINTDFSKRNDLESVQTFFARVCAPGNEADSRVCSACAGNCSMQEPFAGDAGALNCLMNGGGDVAWVDANAVTNYAKGGPLAQKWANTTVDGLRLLCPDVGCVEVGRMTADCVLASVPPRAVVTRGDMAIAIPGQILLNATRDKAFQALFLGGTNTGSFVFRADTRGLAPITTSTDDFLGASTLEAYSALFELDAAPVATNVIRWCLPGRPEYQQCLLMLPALQATEPSLNWQCILRNTTQACIDAVTSGDAEVVMLDGNHMFEEVKSGRLTPTVSESYDELHSLTYRAVAVVRKEFCDRETIPTLKDLRGKNSCHGSTLSAYGWTVPVGDMLRSGAMSPMNGDPQLPNDIESVEQFFGKSCAPGEVDSQRICTACPGDCGLHTDPYFGTVGAFRCLMEGAGDVAFVRHTTPGEYAQGGPGAQPWSTLPASEFRLLCPSGGCAAIGQEATCAFTNVPGASLLARPNVAANALALLQGALARLGDGASPHFNYLFEQSKNTAGLIFDYNLHSLNPINETAEVFLASTSLQFASFGALSELALQQGVPSKRAQHGLGAGAIVGIVFGVLGGVMLILGASFFVWKKKFLQKNRMYRYERSESKLKLTAL</sequence>
<gene>
    <name evidence="5" type="ORF">KFL_003940020</name>
</gene>
<evidence type="ECO:0000313" key="6">
    <source>
        <dbReference type="Proteomes" id="UP000054558"/>
    </source>
</evidence>
<dbReference type="AlphaFoldDB" id="A0A1Y1IFX0"/>
<feature type="transmembrane region" description="Helical" evidence="2">
    <location>
        <begin position="1081"/>
        <end position="1108"/>
    </location>
</feature>
<keyword evidence="6" id="KW-1185">Reference proteome</keyword>
<dbReference type="GO" id="GO:0006826">
    <property type="term" value="P:iron ion transport"/>
    <property type="evidence" value="ECO:0000318"/>
    <property type="project" value="GO_Central"/>
</dbReference>
<dbReference type="OrthoDB" id="9981115at2759"/>